<dbReference type="Proteomes" id="UP000323454">
    <property type="component" value="Unassembled WGS sequence"/>
</dbReference>
<proteinExistence type="predicted"/>
<dbReference type="PANTHER" id="PTHR11699">
    <property type="entry name" value="ALDEHYDE DEHYDROGENASE-RELATED"/>
    <property type="match status" value="1"/>
</dbReference>
<reference evidence="3 4" key="2">
    <citation type="submission" date="2019-09" db="EMBL/GenBank/DDBJ databases">
        <authorList>
            <person name="Jin C."/>
        </authorList>
    </citation>
    <scope>NUCLEOTIDE SEQUENCE [LARGE SCALE GENOMIC DNA]</scope>
    <source>
        <strain evidence="3 4">AN110305</strain>
    </source>
</reference>
<dbReference type="RefSeq" id="WP_149849784.1">
    <property type="nucleotide sequence ID" value="NZ_VUOB01000022.1"/>
</dbReference>
<dbReference type="InterPro" id="IPR015590">
    <property type="entry name" value="Aldehyde_DH_dom"/>
</dbReference>
<dbReference type="SUPFAM" id="SSF53720">
    <property type="entry name" value="ALDH-like"/>
    <property type="match status" value="1"/>
</dbReference>
<dbReference type="EMBL" id="VUOB01000022">
    <property type="protein sequence ID" value="KAA2262201.1"/>
    <property type="molecule type" value="Genomic_DNA"/>
</dbReference>
<dbReference type="Gene3D" id="3.40.309.10">
    <property type="entry name" value="Aldehyde Dehydrogenase, Chain A, domain 2"/>
    <property type="match status" value="1"/>
</dbReference>
<dbReference type="OrthoDB" id="6882680at2"/>
<evidence type="ECO:0000313" key="3">
    <source>
        <dbReference type="EMBL" id="KAA2262201.1"/>
    </source>
</evidence>
<dbReference type="GO" id="GO:0016620">
    <property type="term" value="F:oxidoreductase activity, acting on the aldehyde or oxo group of donors, NAD or NADP as acceptor"/>
    <property type="evidence" value="ECO:0007669"/>
    <property type="project" value="InterPro"/>
</dbReference>
<evidence type="ECO:0000256" key="1">
    <source>
        <dbReference type="ARBA" id="ARBA00023002"/>
    </source>
</evidence>
<dbReference type="InterPro" id="IPR016163">
    <property type="entry name" value="Ald_DH_C"/>
</dbReference>
<evidence type="ECO:0000259" key="2">
    <source>
        <dbReference type="Pfam" id="PF00171"/>
    </source>
</evidence>
<comment type="caution">
    <text evidence="3">The sequence shown here is derived from an EMBL/GenBank/DDBJ whole genome shotgun (WGS) entry which is preliminary data.</text>
</comment>
<name>A0A5B2XH36_9PSEU</name>
<accession>A0A5B2XH36</accession>
<dbReference type="Gene3D" id="3.40.605.10">
    <property type="entry name" value="Aldehyde Dehydrogenase, Chain A, domain 1"/>
    <property type="match status" value="1"/>
</dbReference>
<keyword evidence="1" id="KW-0560">Oxidoreductase</keyword>
<organism evidence="3 4">
    <name type="scientific">Solihabitans fulvus</name>
    <dbReference type="NCBI Taxonomy" id="1892852"/>
    <lineage>
        <taxon>Bacteria</taxon>
        <taxon>Bacillati</taxon>
        <taxon>Actinomycetota</taxon>
        <taxon>Actinomycetes</taxon>
        <taxon>Pseudonocardiales</taxon>
        <taxon>Pseudonocardiaceae</taxon>
        <taxon>Solihabitans</taxon>
    </lineage>
</organism>
<keyword evidence="4" id="KW-1185">Reference proteome</keyword>
<feature type="domain" description="Aldehyde dehydrogenase" evidence="2">
    <location>
        <begin position="7"/>
        <end position="450"/>
    </location>
</feature>
<dbReference type="InterPro" id="IPR016161">
    <property type="entry name" value="Ald_DH/histidinol_DH"/>
</dbReference>
<protein>
    <submittedName>
        <fullName evidence="3">Aldehyde dehydrogenase family protein</fullName>
    </submittedName>
</protein>
<sequence>MTRVVSTSPQRPADVLLDVPAAGAAEVASAVALARTAQRDWASAGPAVRAGALNAMADAMAGNAAELAELAVREVGKPAGEAAGEVARAVAILRYYAQQAYDPVGETYPAASGLAFTVHRPRGVAGLITPWNFPLAIPVWKAAPALAYGNAVIIKPAPDATACALRLAELFSPHLPDGLCTVLPGAAEAGEALVDAVDLVSFTGSGAVGRQVAVAAARRGIPAQCEMGGLSASIVLPDADVDVAATGVAYAAMGFAGQKCTATKRIVVVGDPAPFAEALRARIDALGYGDPAEPSVAVGPVINAAAKQRVLDAAAEAERAGGKLLTGGPDGDADGWFVRPVLVAGLDATARLNREEVFGPICAITGVPDAAAALALANATGYGLVTSLYSNDLDRVLSYVDGCQSGMVKVNAPTTGVDFHLPFGGEKESGYGGREQGKAAVRFYTSPRTVQVGA</sequence>
<dbReference type="InterPro" id="IPR016162">
    <property type="entry name" value="Ald_DH_N"/>
</dbReference>
<gene>
    <name evidence="3" type="ORF">F0L68_12960</name>
</gene>
<evidence type="ECO:0000313" key="4">
    <source>
        <dbReference type="Proteomes" id="UP000323454"/>
    </source>
</evidence>
<reference evidence="3 4" key="1">
    <citation type="submission" date="2019-09" db="EMBL/GenBank/DDBJ databases">
        <title>Goodfellowia gen. nov., a new genus of the Pseudonocardineae related to Actinoalloteichus, containing Goodfellowia coeruleoviolacea gen. nov., comb. nov. gen. nov., comb. nov.</title>
        <authorList>
            <person name="Labeda D."/>
        </authorList>
    </citation>
    <scope>NUCLEOTIDE SEQUENCE [LARGE SCALE GENOMIC DNA]</scope>
    <source>
        <strain evidence="3 4">AN110305</strain>
    </source>
</reference>
<dbReference type="Pfam" id="PF00171">
    <property type="entry name" value="Aldedh"/>
    <property type="match status" value="1"/>
</dbReference>
<dbReference type="AlphaFoldDB" id="A0A5B2XH36"/>